<dbReference type="PROSITE" id="PS51257">
    <property type="entry name" value="PROKAR_LIPOPROTEIN"/>
    <property type="match status" value="1"/>
</dbReference>
<gene>
    <name evidence="2" type="ORF">BST92_14140</name>
</gene>
<dbReference type="EMBL" id="MTPW01000001">
    <property type="protein sequence ID" value="PQJ32991.1"/>
    <property type="molecule type" value="Genomic_DNA"/>
</dbReference>
<dbReference type="Proteomes" id="UP000239747">
    <property type="component" value="Unassembled WGS sequence"/>
</dbReference>
<keyword evidence="3" id="KW-1185">Reference proteome</keyword>
<organism evidence="2 3">
    <name type="scientific">Nonlabens arenilitoris</name>
    <dbReference type="NCBI Taxonomy" id="1217969"/>
    <lineage>
        <taxon>Bacteria</taxon>
        <taxon>Pseudomonadati</taxon>
        <taxon>Bacteroidota</taxon>
        <taxon>Flavobacteriia</taxon>
        <taxon>Flavobacteriales</taxon>
        <taxon>Flavobacteriaceae</taxon>
        <taxon>Nonlabens</taxon>
    </lineage>
</organism>
<keyword evidence="1" id="KW-0732">Signal</keyword>
<dbReference type="OrthoDB" id="1145214at2"/>
<name>A0A2S7UEH1_9FLAO</name>
<dbReference type="AlphaFoldDB" id="A0A2S7UEH1"/>
<evidence type="ECO:0000256" key="1">
    <source>
        <dbReference type="SAM" id="SignalP"/>
    </source>
</evidence>
<sequence length="213" mass="24057">MKKISLILSMVLFTMLITSCEQENIAQDNNDFQKSGTFDAETTYWSILGNTESGMDQFDALTNEQKQAVWVFKYDRFIADNTLTMDQLAVVNVVKDYVSTVDFSAEPNESNLDAIESQLAAEFDENTTYFLFLSLENEASDVAQKSTEDERPRRRNRFFGSSYSWGACGPNSNGDGGCSEGQYRSYRAFWITTVRDQPVSNEDGTQVTRACEC</sequence>
<proteinExistence type="predicted"/>
<dbReference type="RefSeq" id="WP_105072050.1">
    <property type="nucleotide sequence ID" value="NZ_MTPW01000001.1"/>
</dbReference>
<feature type="signal peptide" evidence="1">
    <location>
        <begin position="1"/>
        <end position="20"/>
    </location>
</feature>
<evidence type="ECO:0000313" key="3">
    <source>
        <dbReference type="Proteomes" id="UP000239747"/>
    </source>
</evidence>
<reference evidence="2 3" key="1">
    <citation type="submission" date="2017-01" db="EMBL/GenBank/DDBJ databases">
        <title>Trade-off between light-utilization and light-protection in marine flavobacteria.</title>
        <authorList>
            <person name="Kumagai Y."/>
            <person name="Yoshizawa S."/>
            <person name="Kogure K."/>
            <person name="Iwasaki W."/>
        </authorList>
    </citation>
    <scope>NUCLEOTIDE SEQUENCE [LARGE SCALE GENOMIC DNA]</scope>
    <source>
        <strain evidence="2 3">KCTC 32109</strain>
    </source>
</reference>
<comment type="caution">
    <text evidence="2">The sequence shown here is derived from an EMBL/GenBank/DDBJ whole genome shotgun (WGS) entry which is preliminary data.</text>
</comment>
<dbReference type="NCBIfam" id="NF033852">
    <property type="entry name" value="fulvocin_rel"/>
    <property type="match status" value="1"/>
</dbReference>
<evidence type="ECO:0000313" key="2">
    <source>
        <dbReference type="EMBL" id="PQJ32991.1"/>
    </source>
</evidence>
<protein>
    <submittedName>
        <fullName evidence="2">Uncharacterized protein</fullName>
    </submittedName>
</protein>
<feature type="chain" id="PRO_5015518567" evidence="1">
    <location>
        <begin position="21"/>
        <end position="213"/>
    </location>
</feature>
<accession>A0A2S7UEH1</accession>